<evidence type="ECO:0000256" key="5">
    <source>
        <dbReference type="ARBA" id="ARBA00022676"/>
    </source>
</evidence>
<evidence type="ECO:0000256" key="3">
    <source>
        <dbReference type="ARBA" id="ARBA00008919"/>
    </source>
</evidence>
<dbReference type="AlphaFoldDB" id="Q70AC0"/>
<evidence type="ECO:0000256" key="8">
    <source>
        <dbReference type="ARBA" id="ARBA00022968"/>
    </source>
</evidence>
<dbReference type="GO" id="GO:0032580">
    <property type="term" value="C:Golgi cisterna membrane"/>
    <property type="evidence" value="ECO:0007669"/>
    <property type="project" value="UniProtKB-SubCell"/>
</dbReference>
<feature type="domain" description="Fucosyltransferase N-terminal" evidence="26">
    <location>
        <begin position="53"/>
        <end position="158"/>
    </location>
</feature>
<dbReference type="CAZy" id="GT10">
    <property type="family name" value="Glycosyltransferase Family 10"/>
</dbReference>
<evidence type="ECO:0000256" key="11">
    <source>
        <dbReference type="ARBA" id="ARBA00023098"/>
    </source>
</evidence>
<evidence type="ECO:0000313" key="27">
    <source>
        <dbReference type="EMBL" id="CAE54479.1"/>
    </source>
</evidence>
<evidence type="ECO:0000256" key="24">
    <source>
        <dbReference type="RuleBase" id="RU003832"/>
    </source>
</evidence>
<dbReference type="EC" id="2.4.1.-" evidence="24"/>
<keyword evidence="9 24" id="KW-1133">Transmembrane helix</keyword>
<evidence type="ECO:0000256" key="2">
    <source>
        <dbReference type="ARBA" id="ARBA00004934"/>
    </source>
</evidence>
<comment type="subunit">
    <text evidence="4">Homodimer.</text>
</comment>
<feature type="domain" description="Fucosyltransferase C-terminal" evidence="25">
    <location>
        <begin position="174"/>
        <end position="356"/>
    </location>
</feature>
<evidence type="ECO:0000256" key="7">
    <source>
        <dbReference type="ARBA" id="ARBA00022692"/>
    </source>
</evidence>
<dbReference type="GO" id="GO:0017083">
    <property type="term" value="F:4-galactosyl-N-acetylglucosaminide 3-alpha-L-fucosyltransferase activity"/>
    <property type="evidence" value="ECO:0007669"/>
    <property type="project" value="UniProtKB-EC"/>
</dbReference>
<evidence type="ECO:0000256" key="17">
    <source>
        <dbReference type="ARBA" id="ARBA00036234"/>
    </source>
</evidence>
<evidence type="ECO:0000256" key="19">
    <source>
        <dbReference type="ARBA" id="ARBA00036481"/>
    </source>
</evidence>
<dbReference type="UniPathway" id="UPA00378"/>
<feature type="transmembrane region" description="Helical" evidence="24">
    <location>
        <begin position="12"/>
        <end position="28"/>
    </location>
</feature>
<evidence type="ECO:0000256" key="10">
    <source>
        <dbReference type="ARBA" id="ARBA00023034"/>
    </source>
</evidence>
<evidence type="ECO:0000256" key="18">
    <source>
        <dbReference type="ARBA" id="ARBA00036295"/>
    </source>
</evidence>
<keyword evidence="12 24" id="KW-0472">Membrane</keyword>
<comment type="catalytic activity">
    <reaction evidence="20">
        <text>a neolactoside nLc4Cer + GDP-beta-L-fucose = a neolactoside III(3)-alpha-Fuc-nLc4Cer + GDP + H(+)</text>
        <dbReference type="Rhea" id="RHEA:48376"/>
        <dbReference type="ChEBI" id="CHEBI:15378"/>
        <dbReference type="ChEBI" id="CHEBI:57273"/>
        <dbReference type="ChEBI" id="CHEBI:58189"/>
        <dbReference type="ChEBI" id="CHEBI:90376"/>
        <dbReference type="ChEBI" id="CHEBI:90379"/>
    </reaction>
    <physiologicalReaction direction="left-to-right" evidence="20">
        <dbReference type="Rhea" id="RHEA:48377"/>
    </physiologicalReaction>
</comment>
<evidence type="ECO:0000256" key="22">
    <source>
        <dbReference type="ARBA" id="ARBA00043828"/>
    </source>
</evidence>
<keyword evidence="14" id="KW-0325">Glycoprotein</keyword>
<evidence type="ECO:0000256" key="15">
    <source>
        <dbReference type="ARBA" id="ARBA00029329"/>
    </source>
</evidence>
<comment type="catalytic activity">
    <reaction evidence="15">
        <text>a beta-D-galactosyl-(1-&gt;4)-N-acetyl-beta-D-glucosaminyl derivative + GDP-beta-L-fucose = a beta-D-galactosyl-(1-&gt;4)-[alpha-L-fucosyl-(1-&gt;3)]-N-acetyl-beta-D-glucosaminyl derivative + GDP + H(+)</text>
        <dbReference type="Rhea" id="RHEA:14257"/>
        <dbReference type="ChEBI" id="CHEBI:15378"/>
        <dbReference type="ChEBI" id="CHEBI:57273"/>
        <dbReference type="ChEBI" id="CHEBI:58189"/>
        <dbReference type="ChEBI" id="CHEBI:133507"/>
        <dbReference type="ChEBI" id="CHEBI:137941"/>
        <dbReference type="EC" id="2.4.1.152"/>
    </reaction>
    <physiologicalReaction direction="left-to-right" evidence="15">
        <dbReference type="Rhea" id="RHEA:14258"/>
    </physiologicalReaction>
</comment>
<comment type="catalytic activity">
    <reaction evidence="23">
        <text>an alpha-L-Fuc-(1-&gt;2)-beta-D-Gal-(1-&gt;4)-beta-D-GlcNAc derivative + GDP-beta-L-fucose = an alpha-L-Fuc-(1-&gt;2)-beta-D-Gal-(1-&gt;4)-[alpha-L-Fuc-(1-&gt;3)]-beta-D-GlcNAc derivative + GDP + H(+)</text>
        <dbReference type="Rhea" id="RHEA:77191"/>
        <dbReference type="ChEBI" id="CHEBI:15378"/>
        <dbReference type="ChEBI" id="CHEBI:57273"/>
        <dbReference type="ChEBI" id="CHEBI:58189"/>
        <dbReference type="ChEBI" id="CHEBI:133510"/>
        <dbReference type="ChEBI" id="CHEBI:195560"/>
    </reaction>
    <physiologicalReaction direction="left-to-right" evidence="23">
        <dbReference type="Rhea" id="RHEA:77192"/>
    </physiologicalReaction>
</comment>
<dbReference type="InterPro" id="IPR038577">
    <property type="entry name" value="GT10-like_C_sf"/>
</dbReference>
<dbReference type="Gene3D" id="3.40.50.11660">
    <property type="entry name" value="Glycosyl transferase family 10, C-terminal domain"/>
    <property type="match status" value="1"/>
</dbReference>
<keyword evidence="7 24" id="KW-0812">Transmembrane</keyword>
<sequence length="359" mass="42138">MIPDFSKKRLQFTSIVFSYYILLIYLYLNSTPSCPLPFQKSVEDRGIPTTTGKPLILLWFWPYGQKLAYDSCKVDYNIDSCELTDDRSLDDKAQAVLFFHKDIQWNLANLPVEPRPYFQRWIWFYLESPRNTIRIPGLETVFNMTLNYRKDSDIVARYPLTIREEILTEKIVLPEKNKIVCWIVSNTATSTGTGTREQFYSELSKHININVFGVAYTGVRLEIDQYYPTVASCKFYLSFENSLHKDYITEKVNGPLAAGTVPVVLGPPRANYEMFFPSDSFIHVDDFADPKALAEHLLSLDKDEEAYMRYFEWRKYFSVIPHQQSLDREFIPPVCYACQHMATDNYYHEIEDLNKWYFD</sequence>
<dbReference type="InterPro" id="IPR001503">
    <property type="entry name" value="Glyco_trans_10"/>
</dbReference>
<dbReference type="InterPro" id="IPR031481">
    <property type="entry name" value="Glyco_tran_10_N"/>
</dbReference>
<evidence type="ECO:0000256" key="20">
    <source>
        <dbReference type="ARBA" id="ARBA00036757"/>
    </source>
</evidence>
<comment type="catalytic activity">
    <reaction evidence="19">
        <text>an N-acetyl-alpha-neuraminyl-(2-&gt;3)-beta-D-galactosyl-(1-&gt;4)-N-acetyl-beta-D-glucosaminyl derivative + GDP-beta-L-fucose = an alpha-Neu5Ac-(2-&gt;3)-beta-D-Gal-(1-&gt;4)-[alpha-L-Fuc-(1-&gt;3)]-beta-D-GlcNAc derivative + GDP + H(+)</text>
        <dbReference type="Rhea" id="RHEA:56076"/>
        <dbReference type="ChEBI" id="CHEBI:15378"/>
        <dbReference type="ChEBI" id="CHEBI:57273"/>
        <dbReference type="ChEBI" id="CHEBI:58189"/>
        <dbReference type="ChEBI" id="CHEBI:136545"/>
        <dbReference type="ChEBI" id="CHEBI:139509"/>
    </reaction>
    <physiologicalReaction direction="left-to-right" evidence="19">
        <dbReference type="Rhea" id="RHEA:56077"/>
    </physiologicalReaction>
</comment>
<organism evidence="27">
    <name type="scientific">Tetraodon nigroviridis</name>
    <name type="common">Spotted green pufferfish</name>
    <name type="synonym">Chelonodon nigroviridis</name>
    <dbReference type="NCBI Taxonomy" id="99883"/>
    <lineage>
        <taxon>Eukaryota</taxon>
        <taxon>Metazoa</taxon>
        <taxon>Chordata</taxon>
        <taxon>Craniata</taxon>
        <taxon>Vertebrata</taxon>
        <taxon>Euteleostomi</taxon>
        <taxon>Actinopterygii</taxon>
        <taxon>Neopterygii</taxon>
        <taxon>Teleostei</taxon>
        <taxon>Neoteleostei</taxon>
        <taxon>Acanthomorphata</taxon>
        <taxon>Eupercaria</taxon>
        <taxon>Tetraodontiformes</taxon>
        <taxon>Tetradontoidea</taxon>
        <taxon>Tetraodontidae</taxon>
        <taxon>Tetraodon</taxon>
    </lineage>
</organism>
<evidence type="ECO:0000256" key="1">
    <source>
        <dbReference type="ARBA" id="ARBA00004922"/>
    </source>
</evidence>
<dbReference type="EMBL" id="AJ606364">
    <property type="protein sequence ID" value="CAE54479.1"/>
    <property type="molecule type" value="mRNA"/>
</dbReference>
<comment type="pathway">
    <text evidence="2">Glycolipid biosynthesis.</text>
</comment>
<keyword evidence="8" id="KW-0735">Signal-anchor</keyword>
<protein>
    <recommendedName>
        <fullName evidence="24">Fucosyltransferase</fullName>
        <ecNumber evidence="24">2.4.1.-</ecNumber>
    </recommendedName>
</protein>
<comment type="subcellular location">
    <subcellularLocation>
        <location evidence="24">Golgi apparatus</location>
        <location evidence="24">Golgi stack membrane</location>
        <topology evidence="24">Single-pass type II membrane protein</topology>
    </subcellularLocation>
    <subcellularLocation>
        <location evidence="21">Golgi apparatus</location>
        <location evidence="21">trans-Golgi network membrane</location>
        <topology evidence="21">Single-pass type II membrane protein</topology>
    </subcellularLocation>
</comment>
<reference evidence="27" key="1">
    <citation type="submission" date="2003-11" db="EMBL/GenBank/DDBJ databases">
        <title>Phylogeny of fucosyltransferases.</title>
        <authorList>
            <person name="Martinez-Duncker I."/>
            <person name="Mollicone R."/>
            <person name="Candelier J.J."/>
            <person name="Oriol R."/>
        </authorList>
    </citation>
    <scope>NUCLEOTIDE SEQUENCE</scope>
</reference>
<accession>Q70AC0</accession>
<evidence type="ECO:0000256" key="13">
    <source>
        <dbReference type="ARBA" id="ARBA00023157"/>
    </source>
</evidence>
<dbReference type="Pfam" id="PF00852">
    <property type="entry name" value="Glyco_transf_10"/>
    <property type="match status" value="1"/>
</dbReference>
<evidence type="ECO:0000256" key="9">
    <source>
        <dbReference type="ARBA" id="ARBA00022989"/>
    </source>
</evidence>
<dbReference type="Pfam" id="PF17039">
    <property type="entry name" value="Glyco_tran_10_N"/>
    <property type="match status" value="1"/>
</dbReference>
<dbReference type="GO" id="GO:0006629">
    <property type="term" value="P:lipid metabolic process"/>
    <property type="evidence" value="ECO:0007669"/>
    <property type="project" value="UniProtKB-KW"/>
</dbReference>
<keyword evidence="6 24" id="KW-0808">Transferase</keyword>
<comment type="catalytic activity">
    <reaction evidence="17">
        <text>an alpha-Neu5Ac-(2-&gt;3)-beta-D-Gal-(1-&gt;4)-beta-D-GlcNAc-(1-&gt;3)-beta-D-Gal-(1-&gt;4)-beta-D-GlcNAc derivative + GDP-beta-L-fucose = an alpha-Neu5Ac-(2-&gt;3)-beta-D-Gal-(1-&gt;4)-beta-D-GlcNAc-(1-&gt;3)-beta-D-Gal-(1-&gt;4)-[alpha-L-Fuc-(1-&gt;3)]-beta-D-GlcNAc derivative + GDP + H(+)</text>
        <dbReference type="Rhea" id="RHEA:68044"/>
        <dbReference type="ChEBI" id="CHEBI:15378"/>
        <dbReference type="ChEBI" id="CHEBI:57273"/>
        <dbReference type="ChEBI" id="CHEBI:58189"/>
        <dbReference type="ChEBI" id="CHEBI:145343"/>
        <dbReference type="ChEBI" id="CHEBI:176900"/>
    </reaction>
    <physiologicalReaction direction="left-to-right" evidence="17">
        <dbReference type="Rhea" id="RHEA:68045"/>
    </physiologicalReaction>
</comment>
<evidence type="ECO:0000256" key="23">
    <source>
        <dbReference type="ARBA" id="ARBA00043838"/>
    </source>
</evidence>
<evidence type="ECO:0000259" key="26">
    <source>
        <dbReference type="Pfam" id="PF17039"/>
    </source>
</evidence>
<comment type="similarity">
    <text evidence="3 24">Belongs to the glycosyltransferase 10 family.</text>
</comment>
<evidence type="ECO:0000256" key="16">
    <source>
        <dbReference type="ARBA" id="ARBA00036053"/>
    </source>
</evidence>
<dbReference type="FunFam" id="3.40.50.11660:FF:000001">
    <property type="entry name" value="alpha-(1,3)-fucosyltransferase 9"/>
    <property type="match status" value="1"/>
</dbReference>
<evidence type="ECO:0000256" key="14">
    <source>
        <dbReference type="ARBA" id="ARBA00023180"/>
    </source>
</evidence>
<dbReference type="InterPro" id="IPR055270">
    <property type="entry name" value="Glyco_tran_10_C"/>
</dbReference>
<comment type="catalytic activity">
    <reaction evidence="16">
        <text>alpha-D-galactosyl-(1-&gt;3)-beta-D-galactosyl-(1-&gt;4)-N-acetyl-beta-D-glucosaminyl-(1-&gt;3)-beta-D-galactosyl-(1-&gt;4)-beta-D-glucosyl-(1&lt;-&gt;1')-ceramide + GDP-beta-L-fucose = a neolactoside IV(3)-alpha-Gal,III(3)-alpha-Fuc-nLc4Cer + GDP + H(+)</text>
        <dbReference type="Rhea" id="RHEA:48380"/>
        <dbReference type="ChEBI" id="CHEBI:15378"/>
        <dbReference type="ChEBI" id="CHEBI:57273"/>
        <dbReference type="ChEBI" id="CHEBI:58189"/>
        <dbReference type="ChEBI" id="CHEBI:90380"/>
        <dbReference type="ChEBI" id="CHEBI:90381"/>
    </reaction>
    <physiologicalReaction direction="left-to-right" evidence="16">
        <dbReference type="Rhea" id="RHEA:48381"/>
    </physiologicalReaction>
</comment>
<comment type="pathway">
    <text evidence="1">Protein modification; protein glycosylation.</text>
</comment>
<comment type="catalytic activity">
    <reaction evidence="22">
        <text>beta-D-Gal-(1-&gt;4)-beta-D-GlcNAc-(1-&gt;3)-beta-D-Gal-(1-&gt;4)-D-Glc + GDP-beta-L-fucose = beta-D-Gal-(1-&gt;4)-[alpha-L-Fuc-(1-&gt;3)]-beta-D-GlcNAc-(1-&gt;3)-beta-D-Gal-(1-&gt;4)-D-Glc + GDP + H(+)</text>
        <dbReference type="Rhea" id="RHEA:77187"/>
        <dbReference type="ChEBI" id="CHEBI:15378"/>
        <dbReference type="ChEBI" id="CHEBI:57273"/>
        <dbReference type="ChEBI" id="CHEBI:58189"/>
        <dbReference type="ChEBI" id="CHEBI:60239"/>
        <dbReference type="ChEBI" id="CHEBI:61352"/>
    </reaction>
    <physiologicalReaction direction="left-to-right" evidence="22">
        <dbReference type="Rhea" id="RHEA:77188"/>
    </physiologicalReaction>
</comment>
<evidence type="ECO:0000256" key="21">
    <source>
        <dbReference type="ARBA" id="ARBA00037848"/>
    </source>
</evidence>
<keyword evidence="5 24" id="KW-0328">Glycosyltransferase</keyword>
<dbReference type="PANTHER" id="PTHR11929">
    <property type="entry name" value="ALPHA- 1,3 -FUCOSYLTRANSFERASE"/>
    <property type="match status" value="1"/>
</dbReference>
<evidence type="ECO:0000256" key="12">
    <source>
        <dbReference type="ARBA" id="ARBA00023136"/>
    </source>
</evidence>
<keyword evidence="10 24" id="KW-0333">Golgi apparatus</keyword>
<comment type="catalytic activity">
    <reaction evidence="18">
        <text>alpha-N-glycoloylneuraminosyl-(2-&gt;3)-beta-D-galactosyl-(1-&gt;4)-N-acetyl-beta-D-glucosaminyl-(1-&gt;3)-beta-D-galactosyl-(1-&gt;4)-N-acetyl-beta-D-glucosaminyl-(1-&gt;3)-beta-D-galactosyl-(1-&gt;4)-beta-D-glucosyl-(1&lt;-&gt;1')-ceramide + GDP-beta-L-fucose = alpha-N-glycoloylneuraminosyl-(2-&gt;3)-beta-D-galactosyl-(1-&gt;4)-N-acetyl-beta-D-glucosaminyl-(1-&gt;3)-beta-D-galactosyl-(1-&gt;4)-[alpha-L-fucosyl-(1-&gt;3)]-N-acetyl-beta-D-glucosaminyl-(1-&gt;3)-beta-D-galactosyl-(1-&gt;4)-beta-D-glucosyl-(1&lt;-&gt;1')-ceramide + GDP + H(+)</text>
        <dbReference type="Rhea" id="RHEA:48388"/>
        <dbReference type="ChEBI" id="CHEBI:15378"/>
        <dbReference type="ChEBI" id="CHEBI:57273"/>
        <dbReference type="ChEBI" id="CHEBI:58189"/>
        <dbReference type="ChEBI" id="CHEBI:90383"/>
        <dbReference type="ChEBI" id="CHEBI:90384"/>
    </reaction>
    <physiologicalReaction direction="left-to-right" evidence="18">
        <dbReference type="Rhea" id="RHEA:48389"/>
    </physiologicalReaction>
</comment>
<dbReference type="SUPFAM" id="SSF53756">
    <property type="entry name" value="UDP-Glycosyltransferase/glycogen phosphorylase"/>
    <property type="match status" value="1"/>
</dbReference>
<evidence type="ECO:0000259" key="25">
    <source>
        <dbReference type="Pfam" id="PF00852"/>
    </source>
</evidence>
<proteinExistence type="evidence at transcript level"/>
<evidence type="ECO:0000256" key="4">
    <source>
        <dbReference type="ARBA" id="ARBA00011738"/>
    </source>
</evidence>
<keyword evidence="11" id="KW-0443">Lipid metabolism</keyword>
<evidence type="ECO:0000256" key="6">
    <source>
        <dbReference type="ARBA" id="ARBA00022679"/>
    </source>
</evidence>
<keyword evidence="13" id="KW-1015">Disulfide bond</keyword>
<gene>
    <name evidence="27" type="primary">fut9</name>
</gene>
<dbReference type="PANTHER" id="PTHR11929:SF10">
    <property type="entry name" value="4-GALACTOSYL-N-ACETYLGLUCOSAMINIDE 3-ALPHA-L-FUCOSYLTRANSFERASE 9"/>
    <property type="match status" value="1"/>
</dbReference>
<name>Q70AC0_TETNG</name>